<keyword evidence="1" id="KW-1133">Transmembrane helix</keyword>
<dbReference type="AlphaFoldDB" id="A0A382XK77"/>
<keyword evidence="1" id="KW-0472">Membrane</keyword>
<sequence>SRTFMDYRIIWFFGALFAFLNNYIGSKIFVFSKGRY</sequence>
<evidence type="ECO:0008006" key="3">
    <source>
        <dbReference type="Google" id="ProtNLM"/>
    </source>
</evidence>
<dbReference type="EMBL" id="UINC01168140">
    <property type="protein sequence ID" value="SVD71015.1"/>
    <property type="molecule type" value="Genomic_DNA"/>
</dbReference>
<reference evidence="2" key="1">
    <citation type="submission" date="2018-05" db="EMBL/GenBank/DDBJ databases">
        <authorList>
            <person name="Lanie J.A."/>
            <person name="Ng W.-L."/>
            <person name="Kazmierczak K.M."/>
            <person name="Andrzejewski T.M."/>
            <person name="Davidsen T.M."/>
            <person name="Wayne K.J."/>
            <person name="Tettelin H."/>
            <person name="Glass J.I."/>
            <person name="Rusch D."/>
            <person name="Podicherti R."/>
            <person name="Tsui H.-C.T."/>
            <person name="Winkler M.E."/>
        </authorList>
    </citation>
    <scope>NUCLEOTIDE SEQUENCE</scope>
</reference>
<proteinExistence type="predicted"/>
<evidence type="ECO:0000256" key="1">
    <source>
        <dbReference type="SAM" id="Phobius"/>
    </source>
</evidence>
<feature type="transmembrane region" description="Helical" evidence="1">
    <location>
        <begin position="9"/>
        <end position="30"/>
    </location>
</feature>
<gene>
    <name evidence="2" type="ORF">METZ01_LOCUS423869</name>
</gene>
<evidence type="ECO:0000313" key="2">
    <source>
        <dbReference type="EMBL" id="SVD71015.1"/>
    </source>
</evidence>
<accession>A0A382XK77</accession>
<feature type="non-terminal residue" evidence="2">
    <location>
        <position position="1"/>
    </location>
</feature>
<name>A0A382XK77_9ZZZZ</name>
<keyword evidence="1" id="KW-0812">Transmembrane</keyword>
<protein>
    <recommendedName>
        <fullName evidence="3">GtrA-like protein domain-containing protein</fullName>
    </recommendedName>
</protein>
<organism evidence="2">
    <name type="scientific">marine metagenome</name>
    <dbReference type="NCBI Taxonomy" id="408172"/>
    <lineage>
        <taxon>unclassified sequences</taxon>
        <taxon>metagenomes</taxon>
        <taxon>ecological metagenomes</taxon>
    </lineage>
</organism>